<proteinExistence type="predicted"/>
<feature type="transmembrane region" description="Helical" evidence="1">
    <location>
        <begin position="12"/>
        <end position="33"/>
    </location>
</feature>
<evidence type="ECO:0000313" key="2">
    <source>
        <dbReference type="EMBL" id="PZG51375.1"/>
    </source>
</evidence>
<protein>
    <submittedName>
        <fullName evidence="2">Uncharacterized protein</fullName>
    </submittedName>
</protein>
<evidence type="ECO:0000256" key="1">
    <source>
        <dbReference type="SAM" id="Phobius"/>
    </source>
</evidence>
<reference evidence="2 3" key="1">
    <citation type="submission" date="2018-01" db="EMBL/GenBank/DDBJ databases">
        <title>Draft genome sequence of Sphaerisporangium sp. 7K107.</title>
        <authorList>
            <person name="Sahin N."/>
            <person name="Saygin H."/>
            <person name="Ay H."/>
        </authorList>
    </citation>
    <scope>NUCLEOTIDE SEQUENCE [LARGE SCALE GENOMIC DNA]</scope>
    <source>
        <strain evidence="2 3">7K107</strain>
    </source>
</reference>
<sequence>MAAKSGALRRTALRAAVGVVAIGTVAGLTGSAMGEAGRTRSPVGTWAVVITFEGSDKVERALFALERDGSFELADGKRTGLGTWQPTATGFRYAFRHYDVDDQGVFDWELRGVQDGALTSADTFTSNGTGTSVDADGTVQGVFHTRVEAKRYSIQSP</sequence>
<dbReference type="Proteomes" id="UP000248544">
    <property type="component" value="Unassembled WGS sequence"/>
</dbReference>
<gene>
    <name evidence="2" type="ORF">C1I98_08780</name>
</gene>
<keyword evidence="3" id="KW-1185">Reference proteome</keyword>
<evidence type="ECO:0000313" key="3">
    <source>
        <dbReference type="Proteomes" id="UP000248544"/>
    </source>
</evidence>
<keyword evidence="1" id="KW-0812">Transmembrane</keyword>
<comment type="caution">
    <text evidence="2">The sequence shown here is derived from an EMBL/GenBank/DDBJ whole genome shotgun (WGS) entry which is preliminary data.</text>
</comment>
<dbReference type="EMBL" id="POUA01000046">
    <property type="protein sequence ID" value="PZG51375.1"/>
    <property type="molecule type" value="Genomic_DNA"/>
</dbReference>
<accession>A0A2W2HI71</accession>
<keyword evidence="1" id="KW-1133">Transmembrane helix</keyword>
<keyword evidence="1" id="KW-0472">Membrane</keyword>
<dbReference type="RefSeq" id="WP_111166579.1">
    <property type="nucleotide sequence ID" value="NZ_POUA01000046.1"/>
</dbReference>
<organism evidence="2 3">
    <name type="scientific">Spongiactinospora gelatinilytica</name>
    <dbReference type="NCBI Taxonomy" id="2666298"/>
    <lineage>
        <taxon>Bacteria</taxon>
        <taxon>Bacillati</taxon>
        <taxon>Actinomycetota</taxon>
        <taxon>Actinomycetes</taxon>
        <taxon>Streptosporangiales</taxon>
        <taxon>Streptosporangiaceae</taxon>
        <taxon>Spongiactinospora</taxon>
    </lineage>
</organism>
<name>A0A2W2HI71_9ACTN</name>
<dbReference type="AlphaFoldDB" id="A0A2W2HI71"/>